<feature type="transmembrane region" description="Helical" evidence="8">
    <location>
        <begin position="252"/>
        <end position="275"/>
    </location>
</feature>
<feature type="transmembrane region" description="Helical" evidence="8">
    <location>
        <begin position="212"/>
        <end position="232"/>
    </location>
</feature>
<keyword evidence="6 7" id="KW-0472">Membrane</keyword>
<keyword evidence="5 8" id="KW-1133">Transmembrane helix</keyword>
<dbReference type="PANTHER" id="PTHR31806">
    <property type="entry name" value="PURINE-CYTOSINE PERMEASE FCY2-RELATED"/>
    <property type="match status" value="1"/>
</dbReference>
<feature type="transmembrane region" description="Helical" evidence="8">
    <location>
        <begin position="153"/>
        <end position="173"/>
    </location>
</feature>
<evidence type="ECO:0000256" key="2">
    <source>
        <dbReference type="ARBA" id="ARBA00008974"/>
    </source>
</evidence>
<evidence type="ECO:0000313" key="9">
    <source>
        <dbReference type="EMBL" id="SNV33249.1"/>
    </source>
</evidence>
<keyword evidence="3 7" id="KW-0813">Transport</keyword>
<gene>
    <name evidence="9" type="ORF">SAMEA4412665_00926</name>
</gene>
<feature type="transmembrane region" description="Helical" evidence="8">
    <location>
        <begin position="295"/>
        <end position="317"/>
    </location>
</feature>
<evidence type="ECO:0000256" key="6">
    <source>
        <dbReference type="ARBA" id="ARBA00023136"/>
    </source>
</evidence>
<evidence type="ECO:0000256" key="4">
    <source>
        <dbReference type="ARBA" id="ARBA00022692"/>
    </source>
</evidence>
<feature type="transmembrane region" description="Helical" evidence="8">
    <location>
        <begin position="457"/>
        <end position="477"/>
    </location>
</feature>
<evidence type="ECO:0000256" key="3">
    <source>
        <dbReference type="ARBA" id="ARBA00022448"/>
    </source>
</evidence>
<feature type="transmembrane region" description="Helical" evidence="8">
    <location>
        <begin position="408"/>
        <end position="428"/>
    </location>
</feature>
<dbReference type="PIRSF" id="PIRSF002744">
    <property type="entry name" value="Pur-cyt_permease"/>
    <property type="match status" value="1"/>
</dbReference>
<evidence type="ECO:0000313" key="10">
    <source>
        <dbReference type="Proteomes" id="UP000215332"/>
    </source>
</evidence>
<dbReference type="eggNOG" id="COG1457">
    <property type="taxonomic scope" value="Bacteria"/>
</dbReference>
<feature type="transmembrane region" description="Helical" evidence="8">
    <location>
        <begin position="368"/>
        <end position="387"/>
    </location>
</feature>
<dbReference type="InterPro" id="IPR001248">
    <property type="entry name" value="Pur-cyt_permease"/>
</dbReference>
<evidence type="ECO:0000256" key="1">
    <source>
        <dbReference type="ARBA" id="ARBA00004141"/>
    </source>
</evidence>
<accession>A0A239WGA4</accession>
<keyword evidence="4 8" id="KW-0812">Transmembrane</keyword>
<feature type="transmembrane region" description="Helical" evidence="8">
    <location>
        <begin position="338"/>
        <end position="356"/>
    </location>
</feature>
<dbReference type="GO" id="GO:0005886">
    <property type="term" value="C:plasma membrane"/>
    <property type="evidence" value="ECO:0007669"/>
    <property type="project" value="TreeGrafter"/>
</dbReference>
<feature type="transmembrane region" description="Helical" evidence="8">
    <location>
        <begin position="39"/>
        <end position="61"/>
    </location>
</feature>
<dbReference type="Gene3D" id="1.10.4160.10">
    <property type="entry name" value="Hydantoin permease"/>
    <property type="match status" value="1"/>
</dbReference>
<dbReference type="AlphaFoldDB" id="A0A239WGA4"/>
<proteinExistence type="inferred from homology"/>
<dbReference type="EMBL" id="LT906441">
    <property type="protein sequence ID" value="SNV33249.1"/>
    <property type="molecule type" value="Genomic_DNA"/>
</dbReference>
<evidence type="ECO:0000256" key="7">
    <source>
        <dbReference type="PIRNR" id="PIRNR002744"/>
    </source>
</evidence>
<reference evidence="9 10" key="1">
    <citation type="submission" date="2017-06" db="EMBL/GenBank/DDBJ databases">
        <authorList>
            <consortium name="Pathogen Informatics"/>
        </authorList>
    </citation>
    <scope>NUCLEOTIDE SEQUENCE [LARGE SCALE GENOMIC DNA]</scope>
    <source>
        <strain evidence="9 10">NCTC11865</strain>
    </source>
</reference>
<dbReference type="KEGG" id="cgrn:4412665_00926"/>
<evidence type="ECO:0000256" key="8">
    <source>
        <dbReference type="SAM" id="Phobius"/>
    </source>
</evidence>
<dbReference type="InterPro" id="IPR026030">
    <property type="entry name" value="Pur-cyt_permease_Fcy2/21/22"/>
</dbReference>
<protein>
    <submittedName>
        <fullName evidence="9">NCS1 nucleoside transporter family</fullName>
    </submittedName>
</protein>
<sequence length="503" mass="52961">MSQSAPPHQDAASTSRGIETAGIEIIGEDQRTARPRDLFLPWFAANISVFGMSYGAFILGFGVSFRQAVVAAVVGVIVSFLLCGIVAIAGKRGSAPTMVASRAAFGVQGNKVPGIVSWVTSIGWETSLAITAVLATATIFQRLGWSSGTTVKVIAAIVVAVLIVLGAVAGYHIIMRMQTVLTWVTGIVTVIYVTMTIPHIDWGVVTHLPDGPWQAGIGAMTMVMTGMGLGWINIAADWSRYQSRDASGSSIVLWNTVGGSLGPVVLITMGLLLAGSSQDLSEAIALDPVGALATILPTWFLAPFLLVAVLSLLSGAINGIYSSGLTLLSLGIRIPRPAASLIDGTILTIGTIYVVFLSPNFISPFQSFLVTLGVPLAAWAGIMIADITLRQKPYDDTDLFRSAGRYRAVDPVSMVSFLVCVAIGWGLVINQYEGVSWNDWQGYLLEPLGLGGRQGPWAYANIGVIAALVLGFLLTVIGRRGIVRRQEAMAPSTAVGASVATDR</sequence>
<dbReference type="PANTHER" id="PTHR31806:SF1">
    <property type="entry name" value="PURINE-CYTOSINE PERMEASE FCY2-RELATED"/>
    <property type="match status" value="1"/>
</dbReference>
<dbReference type="RefSeq" id="WP_065860916.1">
    <property type="nucleotide sequence ID" value="NZ_LT906441.1"/>
</dbReference>
<name>A0A239WGA4_9ACTN</name>
<evidence type="ECO:0000256" key="5">
    <source>
        <dbReference type="ARBA" id="ARBA00022989"/>
    </source>
</evidence>
<comment type="similarity">
    <text evidence="2 7">Belongs to the purine-cytosine permease (2.A.39) family.</text>
</comment>
<dbReference type="Pfam" id="PF02133">
    <property type="entry name" value="Transp_cyt_pur"/>
    <property type="match status" value="1"/>
</dbReference>
<feature type="transmembrane region" description="Helical" evidence="8">
    <location>
        <begin position="68"/>
        <end position="89"/>
    </location>
</feature>
<feature type="transmembrane region" description="Helical" evidence="8">
    <location>
        <begin position="180"/>
        <end position="200"/>
    </location>
</feature>
<organism evidence="9 10">
    <name type="scientific">Cutibacterium granulosum</name>
    <dbReference type="NCBI Taxonomy" id="33011"/>
    <lineage>
        <taxon>Bacteria</taxon>
        <taxon>Bacillati</taxon>
        <taxon>Actinomycetota</taxon>
        <taxon>Actinomycetes</taxon>
        <taxon>Propionibacteriales</taxon>
        <taxon>Propionibacteriaceae</taxon>
        <taxon>Cutibacterium</taxon>
    </lineage>
</organism>
<dbReference type="GO" id="GO:0022857">
    <property type="term" value="F:transmembrane transporter activity"/>
    <property type="evidence" value="ECO:0007669"/>
    <property type="project" value="InterPro"/>
</dbReference>
<comment type="subcellular location">
    <subcellularLocation>
        <location evidence="1">Membrane</location>
        <topology evidence="1">Multi-pass membrane protein</topology>
    </subcellularLocation>
</comment>
<dbReference type="Proteomes" id="UP000215332">
    <property type="component" value="Chromosome 1"/>
</dbReference>